<evidence type="ECO:0000313" key="3">
    <source>
        <dbReference type="Proteomes" id="UP000886758"/>
    </source>
</evidence>
<dbReference type="PANTHER" id="PTHR43575">
    <property type="entry name" value="PROTEIN ABCI7, CHLOROPLASTIC"/>
    <property type="match status" value="1"/>
</dbReference>
<gene>
    <name evidence="2" type="ORF">IAD46_03630</name>
</gene>
<dbReference type="AlphaFoldDB" id="A0A9D1GRX0"/>
<dbReference type="Pfam" id="PF01458">
    <property type="entry name" value="SUFBD_core"/>
    <property type="match status" value="1"/>
</dbReference>
<protein>
    <submittedName>
        <fullName evidence="2">SufD family Fe-S cluster assembly protein</fullName>
    </submittedName>
</protein>
<evidence type="ECO:0000313" key="2">
    <source>
        <dbReference type="EMBL" id="HIT50099.1"/>
    </source>
</evidence>
<feature type="non-terminal residue" evidence="2">
    <location>
        <position position="1"/>
    </location>
</feature>
<evidence type="ECO:0000259" key="1">
    <source>
        <dbReference type="Pfam" id="PF01458"/>
    </source>
</evidence>
<sequence>QLLCGSNGFRTIACSGTVEVLQIATEKTEETLEIHLLDPNATASVDLLAVSLFKQTFHQKIIHDAPNTTSNISNHAVALKGAVLLLDTVGKITKGMARSVCRQSSKGIVMDDDSKITSCPILLIDEYDVVANHGAAIGKMSDESLFYLMSRGLKKTEAFLLILEGIIAPFIRMIQDETLKQKIADDLRKIIQE</sequence>
<dbReference type="InterPro" id="IPR037284">
    <property type="entry name" value="SUF_FeS_clus_asmbl_SufBD_sf"/>
</dbReference>
<dbReference type="SUPFAM" id="SSF101960">
    <property type="entry name" value="Stabilizer of iron transporter SufD"/>
    <property type="match status" value="1"/>
</dbReference>
<organism evidence="2 3">
    <name type="scientific">Candidatus Pelethenecus faecipullorum</name>
    <dbReference type="NCBI Taxonomy" id="2840900"/>
    <lineage>
        <taxon>Bacteria</taxon>
        <taxon>Bacillati</taxon>
        <taxon>Mycoplasmatota</taxon>
        <taxon>Mollicutes</taxon>
        <taxon>Candidatus Pelethenecus</taxon>
    </lineage>
</organism>
<accession>A0A9D1GRX0</accession>
<feature type="domain" description="SUF system FeS cluster assembly SufBD core" evidence="1">
    <location>
        <begin position="23"/>
        <end position="165"/>
    </location>
</feature>
<reference evidence="2" key="2">
    <citation type="journal article" date="2021" name="PeerJ">
        <title>Extensive microbial diversity within the chicken gut microbiome revealed by metagenomics and culture.</title>
        <authorList>
            <person name="Gilroy R."/>
            <person name="Ravi A."/>
            <person name="Getino M."/>
            <person name="Pursley I."/>
            <person name="Horton D.L."/>
            <person name="Alikhan N.F."/>
            <person name="Baker D."/>
            <person name="Gharbi K."/>
            <person name="Hall N."/>
            <person name="Watson M."/>
            <person name="Adriaenssens E.M."/>
            <person name="Foster-Nyarko E."/>
            <person name="Jarju S."/>
            <person name="Secka A."/>
            <person name="Antonio M."/>
            <person name="Oren A."/>
            <person name="Chaudhuri R.R."/>
            <person name="La Ragione R."/>
            <person name="Hildebrand F."/>
            <person name="Pallen M.J."/>
        </authorList>
    </citation>
    <scope>NUCLEOTIDE SEQUENCE</scope>
    <source>
        <strain evidence="2">ChiW17-6978</strain>
    </source>
</reference>
<dbReference type="PANTHER" id="PTHR43575:SF1">
    <property type="entry name" value="PROTEIN ABCI7, CHLOROPLASTIC"/>
    <property type="match status" value="1"/>
</dbReference>
<reference evidence="2" key="1">
    <citation type="submission" date="2020-10" db="EMBL/GenBank/DDBJ databases">
        <authorList>
            <person name="Gilroy R."/>
        </authorList>
    </citation>
    <scope>NUCLEOTIDE SEQUENCE</scope>
    <source>
        <strain evidence="2">ChiW17-6978</strain>
    </source>
</reference>
<proteinExistence type="predicted"/>
<dbReference type="InterPro" id="IPR055346">
    <property type="entry name" value="Fe-S_cluster_assembly_SufBD"/>
</dbReference>
<dbReference type="GO" id="GO:0016226">
    <property type="term" value="P:iron-sulfur cluster assembly"/>
    <property type="evidence" value="ECO:0007669"/>
    <property type="project" value="InterPro"/>
</dbReference>
<dbReference type="EMBL" id="DVLF01000111">
    <property type="protein sequence ID" value="HIT50099.1"/>
    <property type="molecule type" value="Genomic_DNA"/>
</dbReference>
<name>A0A9D1GRX0_9MOLU</name>
<dbReference type="Proteomes" id="UP000886758">
    <property type="component" value="Unassembled WGS sequence"/>
</dbReference>
<comment type="caution">
    <text evidence="2">The sequence shown here is derived from an EMBL/GenBank/DDBJ whole genome shotgun (WGS) entry which is preliminary data.</text>
</comment>
<dbReference type="InterPro" id="IPR000825">
    <property type="entry name" value="SUF_FeS_clus_asmbl_SufBD_core"/>
</dbReference>